<dbReference type="PANTHER" id="PTHR32083:SF0">
    <property type="entry name" value="CILIA AND FLAGELLA-ASSOCIATED PROTEIN 58"/>
    <property type="match status" value="1"/>
</dbReference>
<keyword evidence="6" id="KW-1185">Reference proteome</keyword>
<feature type="coiled-coil region" evidence="2">
    <location>
        <begin position="92"/>
        <end position="284"/>
    </location>
</feature>
<evidence type="ECO:0000313" key="6">
    <source>
        <dbReference type="Proteomes" id="UP001153712"/>
    </source>
</evidence>
<organism evidence="5 6">
    <name type="scientific">Phyllotreta striolata</name>
    <name type="common">Striped flea beetle</name>
    <name type="synonym">Crioceris striolata</name>
    <dbReference type="NCBI Taxonomy" id="444603"/>
    <lineage>
        <taxon>Eukaryota</taxon>
        <taxon>Metazoa</taxon>
        <taxon>Ecdysozoa</taxon>
        <taxon>Arthropoda</taxon>
        <taxon>Hexapoda</taxon>
        <taxon>Insecta</taxon>
        <taxon>Pterygota</taxon>
        <taxon>Neoptera</taxon>
        <taxon>Endopterygota</taxon>
        <taxon>Coleoptera</taxon>
        <taxon>Polyphaga</taxon>
        <taxon>Cucujiformia</taxon>
        <taxon>Chrysomeloidea</taxon>
        <taxon>Chrysomelidae</taxon>
        <taxon>Galerucinae</taxon>
        <taxon>Alticini</taxon>
        <taxon>Phyllotreta</taxon>
    </lineage>
</organism>
<proteinExistence type="predicted"/>
<dbReference type="EMBL" id="OU900102">
    <property type="protein sequence ID" value="CAH1188590.1"/>
    <property type="molecule type" value="Genomic_DNA"/>
</dbReference>
<name>A0A9P0E0K6_PHYSR</name>
<sequence length="890" mass="104792">MEENDITEEDETTEEKKEEVLDPNNPDHYYLIVERDFNKTMLEIEDNPEALQYIEPFNKLFEHFFKTFAKQQECETRVLAVGRDLADKDNKIELLMRLAEEDERTIGDLKNQIQNAWHLADAAHSREQQAIEVIDNLRRQVEKLNAELDFKNKMAFDDGEGAAKTQDDLEREREKLINEVTQLTTKLQNAIGYQEELERKNSEVDLKMKALSQQLTEQIMETKNEKKLKENLEGENENLMYKLEQKEAQINELHKAITDRREQIHYLEKDMKDLRASHEKLSRNLDYSLNKLTKLTDEFNNLKYDADVMKLQLTEKTVGNKALKDEMTKVKSDLQKCAKVRDSLEKKYIKLVREKEELIVERTDLRHRIYLFVKEIDDFKKYIVDDKKKIDIMTKEKDMLNKSYTRQQTAFKDQQRFLQLQEQAKKKMELELDLFLIESGKHKKLIARLERERDRLSEEQLDLTNTIQDQIDDIRMKKANIFDLRKEVTERDAKLRQQQNLYEAIRSVRNALQKSLQESTSECTELKRKLKLLSIQAEQLKENISEKDKQLIKMETIMRMSNKEKEQLKSDLLNKGEMIKTLKLDLSDLTNESKKLRSNIAFLKNSLKQHGQHVAQLMNERDVLGAQLVRRNDEIFLLNDKITILQLTLARGEAHYDLRLDDIRLLKMEIKRLRQEKTNISKTMASMMDLRQEIFHLERDLTKSRLKCKALEQEMQNPLNIHRWRKLAGSDPSVLDLLHKIQILQRRLLHQGSIAVERERQLKQSEKLYLNLRKVMAQQAGPALQEELASKQRALKQRGYKLKSLVSELNMSDMKINEYKSDIQKLTEELNEMKKKFLAEHRALQALRATCQQGRELSSNDLNDLGGSEAKFAGGGFRMSVSKIASKSKQ</sequence>
<keyword evidence="1 2" id="KW-0175">Coiled coil</keyword>
<dbReference type="Pfam" id="PF21771">
    <property type="entry name" value="CFAP58_CC"/>
    <property type="match status" value="1"/>
</dbReference>
<feature type="coiled-coil region" evidence="2">
    <location>
        <begin position="663"/>
        <end position="714"/>
    </location>
</feature>
<evidence type="ECO:0000313" key="5">
    <source>
        <dbReference type="EMBL" id="CAH1188590.1"/>
    </source>
</evidence>
<reference evidence="5" key="1">
    <citation type="submission" date="2022-01" db="EMBL/GenBank/DDBJ databases">
        <authorList>
            <person name="King R."/>
        </authorList>
    </citation>
    <scope>NUCLEOTIDE SEQUENCE</scope>
</reference>
<evidence type="ECO:0000256" key="2">
    <source>
        <dbReference type="SAM" id="Coils"/>
    </source>
</evidence>
<feature type="domain" description="Cilia- and flagella-associated protein 58 central coiled coil" evidence="4">
    <location>
        <begin position="380"/>
        <end position="679"/>
    </location>
</feature>
<evidence type="ECO:0000256" key="3">
    <source>
        <dbReference type="SAM" id="MobiDB-lite"/>
    </source>
</evidence>
<dbReference type="OrthoDB" id="264785at2759"/>
<feature type="coiled-coil region" evidence="2">
    <location>
        <begin position="509"/>
        <end position="606"/>
    </location>
</feature>
<dbReference type="AlphaFoldDB" id="A0A9P0E0K6"/>
<dbReference type="GO" id="GO:0005856">
    <property type="term" value="C:cytoskeleton"/>
    <property type="evidence" value="ECO:0007669"/>
    <property type="project" value="TreeGrafter"/>
</dbReference>
<evidence type="ECO:0000259" key="4">
    <source>
        <dbReference type="Pfam" id="PF21771"/>
    </source>
</evidence>
<dbReference type="PANTHER" id="PTHR32083">
    <property type="entry name" value="CILIA AND FLAGELLA-ASSOCIATED PROTEIN 58-RELATED"/>
    <property type="match status" value="1"/>
</dbReference>
<dbReference type="Proteomes" id="UP001153712">
    <property type="component" value="Chromosome 9"/>
</dbReference>
<evidence type="ECO:0000256" key="1">
    <source>
        <dbReference type="ARBA" id="ARBA00023054"/>
    </source>
</evidence>
<accession>A0A9P0E0K6</accession>
<gene>
    <name evidence="5" type="ORF">PHYEVI_LOCUS11654</name>
</gene>
<feature type="region of interest" description="Disordered" evidence="3">
    <location>
        <begin position="1"/>
        <end position="24"/>
    </location>
</feature>
<feature type="coiled-coil region" evidence="2">
    <location>
        <begin position="809"/>
        <end position="843"/>
    </location>
</feature>
<protein>
    <recommendedName>
        <fullName evidence="4">Cilia- and flagella-associated protein 58 central coiled coil domain-containing protein</fullName>
    </recommendedName>
</protein>
<feature type="compositionally biased region" description="Acidic residues" evidence="3">
    <location>
        <begin position="1"/>
        <end position="13"/>
    </location>
</feature>
<dbReference type="Gene3D" id="1.20.58.90">
    <property type="match status" value="1"/>
</dbReference>
<feature type="coiled-coil region" evidence="2">
    <location>
        <begin position="439"/>
        <end position="466"/>
    </location>
</feature>
<dbReference type="InterPro" id="IPR049270">
    <property type="entry name" value="CFAP58_CC"/>
</dbReference>